<dbReference type="Pfam" id="PF07963">
    <property type="entry name" value="N_methyl"/>
    <property type="match status" value="1"/>
</dbReference>
<dbReference type="RefSeq" id="WP_072896308.1">
    <property type="nucleotide sequence ID" value="NZ_FQWZ01000003.1"/>
</dbReference>
<evidence type="ECO:0000313" key="3">
    <source>
        <dbReference type="Proteomes" id="UP000199758"/>
    </source>
</evidence>
<dbReference type="OrthoDB" id="5296662at2"/>
<organism evidence="2 3">
    <name type="scientific">Hydrocarboniphaga daqingensis</name>
    <dbReference type="NCBI Taxonomy" id="490188"/>
    <lineage>
        <taxon>Bacteria</taxon>
        <taxon>Pseudomonadati</taxon>
        <taxon>Pseudomonadota</taxon>
        <taxon>Gammaproteobacteria</taxon>
        <taxon>Nevskiales</taxon>
        <taxon>Nevskiaceae</taxon>
        <taxon>Hydrocarboniphaga</taxon>
    </lineage>
</organism>
<evidence type="ECO:0000313" key="2">
    <source>
        <dbReference type="EMBL" id="SHG84136.1"/>
    </source>
</evidence>
<keyword evidence="1" id="KW-0812">Transmembrane</keyword>
<dbReference type="AlphaFoldDB" id="A0A1M5N3I0"/>
<dbReference type="InterPro" id="IPR032092">
    <property type="entry name" value="PilW"/>
</dbReference>
<accession>A0A1M5N3I0</accession>
<reference evidence="2 3" key="1">
    <citation type="submission" date="2016-11" db="EMBL/GenBank/DDBJ databases">
        <authorList>
            <person name="Jaros S."/>
            <person name="Januszkiewicz K."/>
            <person name="Wedrychowicz H."/>
        </authorList>
    </citation>
    <scope>NUCLEOTIDE SEQUENCE [LARGE SCALE GENOMIC DNA]</scope>
    <source>
        <strain evidence="2 3">CGMCC 1.7049</strain>
    </source>
</reference>
<dbReference type="GO" id="GO:0043683">
    <property type="term" value="P:type IV pilus assembly"/>
    <property type="evidence" value="ECO:0007669"/>
    <property type="project" value="InterPro"/>
</dbReference>
<dbReference type="NCBIfam" id="TIGR02532">
    <property type="entry name" value="IV_pilin_GFxxxE"/>
    <property type="match status" value="1"/>
</dbReference>
<dbReference type="STRING" id="490188.SAMN04488068_1610"/>
<name>A0A1M5N3I0_9GAMM</name>
<gene>
    <name evidence="2" type="ORF">SAMN04488068_1610</name>
</gene>
<keyword evidence="1" id="KW-1133">Transmembrane helix</keyword>
<protein>
    <submittedName>
        <fullName evidence="2">Prepilin-type N-terminal cleavage/methylation domain-containing protein</fullName>
    </submittedName>
</protein>
<keyword evidence="1" id="KW-0472">Membrane</keyword>
<feature type="transmembrane region" description="Helical" evidence="1">
    <location>
        <begin position="12"/>
        <end position="37"/>
    </location>
</feature>
<keyword evidence="3" id="KW-1185">Reference proteome</keyword>
<dbReference type="InterPro" id="IPR012902">
    <property type="entry name" value="N_methyl_site"/>
</dbReference>
<dbReference type="EMBL" id="FQWZ01000003">
    <property type="protein sequence ID" value="SHG84136.1"/>
    <property type="molecule type" value="Genomic_DNA"/>
</dbReference>
<sequence>MRRSFTDHQRGLTLVELMISLTLGLILVTAVATLFIYSNRNNRQSELLNGMQDQARFALSQLSRDITMAGYWGGMSSAGLIRPNLNNTIVTDDDSTASTAFGTSSDCGINATTRWAFELTAKASSTQTTNGVTTTTVTTWPSRLEFRNQDASSTVASQWRCIGNHRSGTDVVAMRRVAAQVTATRSASATSETLRPYHYYLKTNGLVGTMIRWGSSPTTPPSDTLTEEPLSAPYGFYRYVPRIYYVRNYARTAGDGIPTLCRKELCSSGYSAGSDSENGSCSAGGGNASASGFYSECLAEGVEDMQIVWGIRSSEDSFRYTSTPSAQELAENVTTAQIFLRMRSVQSDPLYRDLKSYTAGDSGTYTPSSITDPSGTAEADKTVHFYRRIYSTTVYVRNPSRL</sequence>
<evidence type="ECO:0000256" key="1">
    <source>
        <dbReference type="SAM" id="Phobius"/>
    </source>
</evidence>
<proteinExistence type="predicted"/>
<dbReference type="PROSITE" id="PS00409">
    <property type="entry name" value="PROKAR_NTER_METHYL"/>
    <property type="match status" value="1"/>
</dbReference>
<dbReference type="Proteomes" id="UP000199758">
    <property type="component" value="Unassembled WGS sequence"/>
</dbReference>
<dbReference type="Pfam" id="PF16074">
    <property type="entry name" value="PilW"/>
    <property type="match status" value="1"/>
</dbReference>